<feature type="compositionally biased region" description="Polar residues" evidence="6">
    <location>
        <begin position="142"/>
        <end position="151"/>
    </location>
</feature>
<feature type="region of interest" description="Disordered" evidence="6">
    <location>
        <begin position="606"/>
        <end position="699"/>
    </location>
</feature>
<evidence type="ECO:0000313" key="8">
    <source>
        <dbReference type="Proteomes" id="UP000439022"/>
    </source>
</evidence>
<feature type="compositionally biased region" description="Polar residues" evidence="6">
    <location>
        <begin position="93"/>
        <end position="116"/>
    </location>
</feature>
<keyword evidence="5" id="KW-0175">Coiled coil</keyword>
<feature type="compositionally biased region" description="Acidic residues" evidence="6">
    <location>
        <begin position="1113"/>
        <end position="1122"/>
    </location>
</feature>
<name>A0A6A8GKY0_9EURY</name>
<dbReference type="InterPro" id="IPR059100">
    <property type="entry name" value="TSP3_bac"/>
</dbReference>
<evidence type="ECO:0000256" key="2">
    <source>
        <dbReference type="ARBA" id="ARBA00022525"/>
    </source>
</evidence>
<keyword evidence="4" id="KW-0106">Calcium</keyword>
<feature type="compositionally biased region" description="Acidic residues" evidence="6">
    <location>
        <begin position="953"/>
        <end position="980"/>
    </location>
</feature>
<comment type="caution">
    <text evidence="7">The sequence shown here is derived from an EMBL/GenBank/DDBJ whole genome shotgun (WGS) entry which is preliminary data.</text>
</comment>
<feature type="compositionally biased region" description="Polar residues" evidence="6">
    <location>
        <begin position="654"/>
        <end position="665"/>
    </location>
</feature>
<dbReference type="SUPFAM" id="SSF103647">
    <property type="entry name" value="TSP type-3 repeat"/>
    <property type="match status" value="2"/>
</dbReference>
<comment type="subcellular location">
    <subcellularLocation>
        <location evidence="1">Secreted</location>
    </subcellularLocation>
</comment>
<organism evidence="7 8">
    <name type="scientific">Haloferax litoreum</name>
    <dbReference type="NCBI Taxonomy" id="2666140"/>
    <lineage>
        <taxon>Archaea</taxon>
        <taxon>Methanobacteriati</taxon>
        <taxon>Methanobacteriota</taxon>
        <taxon>Stenosarchaea group</taxon>
        <taxon>Halobacteria</taxon>
        <taxon>Halobacteriales</taxon>
        <taxon>Haloferacaceae</taxon>
        <taxon>Haloferax</taxon>
    </lineage>
</organism>
<dbReference type="Proteomes" id="UP000439022">
    <property type="component" value="Unassembled WGS sequence"/>
</dbReference>
<evidence type="ECO:0000256" key="4">
    <source>
        <dbReference type="ARBA" id="ARBA00022837"/>
    </source>
</evidence>
<dbReference type="RefSeq" id="WP_151164266.1">
    <property type="nucleotide sequence ID" value="NZ_WKJO01000002.1"/>
</dbReference>
<dbReference type="PANTHER" id="PTHR37467:SF1">
    <property type="entry name" value="EXPORTED CALCIUM-BINDING GLYCOPROTEIN"/>
    <property type="match status" value="1"/>
</dbReference>
<feature type="compositionally biased region" description="Basic and acidic residues" evidence="6">
    <location>
        <begin position="667"/>
        <end position="681"/>
    </location>
</feature>
<proteinExistence type="predicted"/>
<dbReference type="GO" id="GO:0005509">
    <property type="term" value="F:calcium ion binding"/>
    <property type="evidence" value="ECO:0007669"/>
    <property type="project" value="InterPro"/>
</dbReference>
<feature type="compositionally biased region" description="Polar residues" evidence="6">
    <location>
        <begin position="229"/>
        <end position="238"/>
    </location>
</feature>
<evidence type="ECO:0000256" key="1">
    <source>
        <dbReference type="ARBA" id="ARBA00004613"/>
    </source>
</evidence>
<dbReference type="InterPro" id="IPR053180">
    <property type="entry name" value="Ca-binding_acidic-repeat"/>
</dbReference>
<evidence type="ECO:0000256" key="6">
    <source>
        <dbReference type="SAM" id="MobiDB-lite"/>
    </source>
</evidence>
<feature type="compositionally biased region" description="Polar residues" evidence="6">
    <location>
        <begin position="63"/>
        <end position="72"/>
    </location>
</feature>
<evidence type="ECO:0000256" key="5">
    <source>
        <dbReference type="SAM" id="Coils"/>
    </source>
</evidence>
<feature type="region of interest" description="Disordered" evidence="6">
    <location>
        <begin position="53"/>
        <end position="242"/>
    </location>
</feature>
<sequence length="1475" mass="161299">MNISQQKIFALIFVFLLLTSPITTVAARPAPYTDSSQESFLEQIDIPKPDLSILNGEQRANNDENATGKATRQGQGKSQKKGQNKTQKGGNQPDNGAQGKTTTTQAPDGTERTNSSSKKDEKASKRSKNSNKTGEKHKPDPNQGQSQNSNSKKGEKSPNGMVNGNRAEEKKSGNSNKSNNVPEKNTQRKENRDRSEQRQSNRREATESRGNSNDKRPSNPGKKKGAEGHNQNSKSEASSYGKRTVSEWIEKLGGTPQDLGNGLENSTLENSTIQNETLVTVELGPNASALAHRHAALDLLEAQAETENSRKAQLHYQTVDGTFSYILDADRVNNVSVFKEDKRVVASMHKRAPNVTAHLVASDSRLARQAIEDAKRTRRILEERNTSYDEANVSAEIAAAEAALERGDRHRSKNAMGTIPKYRQAWDRAQRALDIMDWAVTPVVTIDTREDFRHDGAITYHLNGTVFDVRTYETPTLTVESNGTARTVRVTTSTTPASIETFNTTVTLRHRVNEITVQATDPNIALGTDTDETPPPATGRDQLKLDGDGLPDTYEQSVTGTLPLNPDSNSTQTTKNESGNGIVDGAEDFDQDSVLTFQEYVRGLDPFDADSDGDQLNDGFELQYPSLDPLSVDSDNNGVPDGREDPDGDGLSNLHEQNASTNAVLSDTDHDGLLDGAEVDKYGTNPLDQDTDKDGLGDAEELELGTDPLLADTDGDGVLDGEETFTTSTANESVGIEIDITGNGDIAGGVTVSKASKEPFEGTAAEDSTVSEVVDIHANSGFESAKLTLSYDEKKTKSERDLAVYRFETENQRFVKLDSTVNAKNDTVTAETPHFSVYLVMDSAKWQKSFAKKLPTRDDARSTTFSDEFKDIGDWDCEGECRVSDGHVEIGSGSGISSQSLKTSELSIGILSGPPRCDISDEPGCIDEPVEEPDDCAADEVWDQTYETCVPNGDDDEDTSDPPEDDGGSDGNDDNGDGDNDGWNTPEPIPPSKFTRGITLHDDTIRAGIVLNTRAEASSDGEATVCIVGESDTICPLTLENGETRSWTKLKSSLTQFAGEEITLRIKTTEGSNIEIDSIDVWQTRDSDGDGLPNEMERSGIRNYKGETVTTDPFDEDTDGDGWSDGREVGKFEPRYSSGGYHYLLSDPTRADTDGDGIDDPVERDILDSNPLEPDTDGDGYIDIIDPRPTIEDNQPTIEIESNNLKEKIDVFVSDDSPIKSVDVNGRYNPWCCREPYWDKSYPSEVTTSIDGTSKYHIPIRQHGLDEHPEEYYVNATDVHGNKVAFHVTPVQDGGFTVASVVVVSGAAGSEVAAGGGVALIGGSTAMTAGVGILVVGGVAYLDYQSTTFQKEQVKLTRELPLLNLAELDIENPKGVDKEVKLPKRKWEDHIEGRDGHLSKEEIRRVIEKADKVYKNDRGLYMWIIIENGVVKIVRAYDRGDHLEIGTAYERHENPIEYVQEWVNSNHMYEVPLDE</sequence>
<gene>
    <name evidence="7" type="ORF">GJR96_15875</name>
</gene>
<protein>
    <submittedName>
        <fullName evidence="7">Uncharacterized protein</fullName>
    </submittedName>
</protein>
<dbReference type="PANTHER" id="PTHR37467">
    <property type="entry name" value="EXPORTED CALCIUM-BINDING GLYCOPROTEIN-RELATED"/>
    <property type="match status" value="1"/>
</dbReference>
<evidence type="ECO:0000256" key="3">
    <source>
        <dbReference type="ARBA" id="ARBA00022729"/>
    </source>
</evidence>
<keyword evidence="2" id="KW-0964">Secreted</keyword>
<dbReference type="Pfam" id="PF18884">
    <property type="entry name" value="TSP3_bac"/>
    <property type="match status" value="3"/>
</dbReference>
<keyword evidence="8" id="KW-1185">Reference proteome</keyword>
<feature type="region of interest" description="Disordered" evidence="6">
    <location>
        <begin position="1106"/>
        <end position="1129"/>
    </location>
</feature>
<reference evidence="7 8" key="1">
    <citation type="submission" date="2019-11" db="EMBL/GenBank/DDBJ databases">
        <title>Whole genome sequence of Haloferax sp. MBLA0076.</title>
        <authorList>
            <person name="Seo M.-J."/>
            <person name="Cho E.-S."/>
        </authorList>
    </citation>
    <scope>NUCLEOTIDE SEQUENCE [LARGE SCALE GENOMIC DNA]</scope>
    <source>
        <strain evidence="7 8">MBLA0076</strain>
    </source>
</reference>
<accession>A0A6A8GKY0</accession>
<dbReference type="InterPro" id="IPR028974">
    <property type="entry name" value="TSP_type-3_rpt"/>
</dbReference>
<feature type="region of interest" description="Disordered" evidence="6">
    <location>
        <begin position="947"/>
        <end position="998"/>
    </location>
</feature>
<keyword evidence="3" id="KW-0732">Signal</keyword>
<feature type="compositionally biased region" description="Basic and acidic residues" evidence="6">
    <location>
        <begin position="185"/>
        <end position="217"/>
    </location>
</feature>
<dbReference type="Gene3D" id="4.10.1080.10">
    <property type="entry name" value="TSP type-3 repeat"/>
    <property type="match status" value="2"/>
</dbReference>
<feature type="compositionally biased region" description="Polar residues" evidence="6">
    <location>
        <begin position="554"/>
        <end position="579"/>
    </location>
</feature>
<feature type="coiled-coil region" evidence="5">
    <location>
        <begin position="364"/>
        <end position="391"/>
    </location>
</feature>
<dbReference type="EMBL" id="WKJO01000002">
    <property type="protein sequence ID" value="MRX23431.1"/>
    <property type="molecule type" value="Genomic_DNA"/>
</dbReference>
<evidence type="ECO:0000313" key="7">
    <source>
        <dbReference type="EMBL" id="MRX23431.1"/>
    </source>
</evidence>
<feature type="region of interest" description="Disordered" evidence="6">
    <location>
        <begin position="519"/>
        <end position="586"/>
    </location>
</feature>